<feature type="domain" description="ABC transporter" evidence="15">
    <location>
        <begin position="34"/>
        <end position="272"/>
    </location>
</feature>
<dbReference type="InterPro" id="IPR027417">
    <property type="entry name" value="P-loop_NTPase"/>
</dbReference>
<feature type="transmembrane region" description="Helical" evidence="14">
    <location>
        <begin position="679"/>
        <end position="704"/>
    </location>
</feature>
<evidence type="ECO:0000256" key="10">
    <source>
        <dbReference type="ARBA" id="ARBA00023136"/>
    </source>
</evidence>
<keyword evidence="10 14" id="KW-0472">Membrane</keyword>
<dbReference type="AlphaFoldDB" id="A0A378R4U2"/>
<evidence type="ECO:0000256" key="12">
    <source>
        <dbReference type="ARBA" id="ARBA00041199"/>
    </source>
</evidence>
<keyword evidence="2" id="KW-0813">Transport</keyword>
<dbReference type="InterPro" id="IPR050250">
    <property type="entry name" value="Macrolide_Exporter_MacB"/>
</dbReference>
<dbReference type="PROSITE" id="PS00211">
    <property type="entry name" value="ABC_TRANSPORTER_1"/>
    <property type="match status" value="1"/>
</dbReference>
<name>A0A378R4U2_9GAMM</name>
<dbReference type="InterPro" id="IPR025857">
    <property type="entry name" value="MacB_PCD"/>
</dbReference>
<comment type="subcellular location">
    <subcellularLocation>
        <location evidence="1">Cell inner membrane</location>
        <topology evidence="1">Multi-pass membrane protein</topology>
    </subcellularLocation>
</comment>
<protein>
    <recommendedName>
        <fullName evidence="12">Pyoverdine export ATP-binding/permease protein PvdT</fullName>
    </recommendedName>
</protein>
<dbReference type="SMART" id="SM00382">
    <property type="entry name" value="AAA"/>
    <property type="match status" value="1"/>
</dbReference>
<evidence type="ECO:0000313" key="17">
    <source>
        <dbReference type="Proteomes" id="UP000255279"/>
    </source>
</evidence>
<keyword evidence="6" id="KW-0547">Nucleotide-binding</keyword>
<evidence type="ECO:0000256" key="11">
    <source>
        <dbReference type="ARBA" id="ARBA00038388"/>
    </source>
</evidence>
<keyword evidence="3" id="KW-1003">Cell membrane</keyword>
<dbReference type="FunFam" id="3.40.50.300:FF:000032">
    <property type="entry name" value="Export ABC transporter ATP-binding protein"/>
    <property type="match status" value="1"/>
</dbReference>
<proteinExistence type="inferred from homology"/>
<dbReference type="PROSITE" id="PS50893">
    <property type="entry name" value="ABC_TRANSPORTER_2"/>
    <property type="match status" value="1"/>
</dbReference>
<evidence type="ECO:0000256" key="3">
    <source>
        <dbReference type="ARBA" id="ARBA00022475"/>
    </source>
</evidence>
<evidence type="ECO:0000256" key="2">
    <source>
        <dbReference type="ARBA" id="ARBA00022448"/>
    </source>
</evidence>
<dbReference type="CDD" id="cd03255">
    <property type="entry name" value="ABC_MJ0796_LolCDE_FtsE"/>
    <property type="match status" value="1"/>
</dbReference>
<dbReference type="Proteomes" id="UP000255279">
    <property type="component" value="Unassembled WGS sequence"/>
</dbReference>
<keyword evidence="5 14" id="KW-0812">Transmembrane</keyword>
<keyword evidence="7 16" id="KW-0067">ATP-binding</keyword>
<evidence type="ECO:0000313" key="16">
    <source>
        <dbReference type="EMBL" id="STZ09968.1"/>
    </source>
</evidence>
<feature type="compositionally biased region" description="Polar residues" evidence="13">
    <location>
        <begin position="299"/>
        <end position="310"/>
    </location>
</feature>
<organism evidence="16 17">
    <name type="scientific">Moraxella caviae</name>
    <dbReference type="NCBI Taxonomy" id="34060"/>
    <lineage>
        <taxon>Bacteria</taxon>
        <taxon>Pseudomonadati</taxon>
        <taxon>Pseudomonadota</taxon>
        <taxon>Gammaproteobacteria</taxon>
        <taxon>Moraxellales</taxon>
        <taxon>Moraxellaceae</taxon>
        <taxon>Moraxella</taxon>
    </lineage>
</organism>
<dbReference type="InterPro" id="IPR003838">
    <property type="entry name" value="ABC3_permease_C"/>
</dbReference>
<evidence type="ECO:0000256" key="4">
    <source>
        <dbReference type="ARBA" id="ARBA00022519"/>
    </source>
</evidence>
<feature type="transmembrane region" description="Helical" evidence="14">
    <location>
        <begin position="343"/>
        <end position="363"/>
    </location>
</feature>
<keyword evidence="4" id="KW-0997">Cell inner membrane</keyword>
<dbReference type="GO" id="GO:1902495">
    <property type="term" value="C:transmembrane transporter complex"/>
    <property type="evidence" value="ECO:0007669"/>
    <property type="project" value="UniProtKB-ARBA"/>
</dbReference>
<dbReference type="GO" id="GO:0022857">
    <property type="term" value="F:transmembrane transporter activity"/>
    <property type="evidence" value="ECO:0007669"/>
    <property type="project" value="TreeGrafter"/>
</dbReference>
<feature type="transmembrane region" description="Helical" evidence="14">
    <location>
        <begin position="644"/>
        <end position="667"/>
    </location>
</feature>
<feature type="region of interest" description="Disordered" evidence="13">
    <location>
        <begin position="1"/>
        <end position="29"/>
    </location>
</feature>
<dbReference type="Gene3D" id="3.40.50.300">
    <property type="entry name" value="P-loop containing nucleotide triphosphate hydrolases"/>
    <property type="match status" value="1"/>
</dbReference>
<evidence type="ECO:0000256" key="8">
    <source>
        <dbReference type="ARBA" id="ARBA00022967"/>
    </source>
</evidence>
<evidence type="ECO:0000256" key="9">
    <source>
        <dbReference type="ARBA" id="ARBA00022989"/>
    </source>
</evidence>
<dbReference type="InterPro" id="IPR003593">
    <property type="entry name" value="AAA+_ATPase"/>
</dbReference>
<accession>A0A378R4U2</accession>
<gene>
    <name evidence="16" type="primary">macB</name>
    <name evidence="16" type="ORF">NCTC10293_00289</name>
</gene>
<dbReference type="InterPro" id="IPR003439">
    <property type="entry name" value="ABC_transporter-like_ATP-bd"/>
</dbReference>
<dbReference type="PANTHER" id="PTHR30572">
    <property type="entry name" value="MEMBRANE COMPONENT OF TRANSPORTER-RELATED"/>
    <property type="match status" value="1"/>
</dbReference>
<evidence type="ECO:0000256" key="5">
    <source>
        <dbReference type="ARBA" id="ARBA00022692"/>
    </source>
</evidence>
<dbReference type="Pfam" id="PF00005">
    <property type="entry name" value="ABC_tran"/>
    <property type="match status" value="1"/>
</dbReference>
<keyword evidence="9 14" id="KW-1133">Transmembrane helix</keyword>
<evidence type="ECO:0000256" key="14">
    <source>
        <dbReference type="SAM" id="Phobius"/>
    </source>
</evidence>
<evidence type="ECO:0000256" key="1">
    <source>
        <dbReference type="ARBA" id="ARBA00004429"/>
    </source>
</evidence>
<keyword evidence="16" id="KW-0378">Hydrolase</keyword>
<keyword evidence="8" id="KW-1278">Translocase</keyword>
<feature type="transmembrane region" description="Helical" evidence="14">
    <location>
        <begin position="595"/>
        <end position="620"/>
    </location>
</feature>
<evidence type="ECO:0000256" key="6">
    <source>
        <dbReference type="ARBA" id="ARBA00022741"/>
    </source>
</evidence>
<reference evidence="16 17" key="1">
    <citation type="submission" date="2018-06" db="EMBL/GenBank/DDBJ databases">
        <authorList>
            <consortium name="Pathogen Informatics"/>
            <person name="Doyle S."/>
        </authorList>
    </citation>
    <scope>NUCLEOTIDE SEQUENCE [LARGE SCALE GENOMIC DNA]</scope>
    <source>
        <strain evidence="16 17">NCTC10293</strain>
    </source>
</reference>
<dbReference type="PANTHER" id="PTHR30572:SF14">
    <property type="entry name" value="MACROLIDE EXPORT ATP-BINDING_PERMEASE PROTEIN MACB"/>
    <property type="match status" value="1"/>
</dbReference>
<dbReference type="GO" id="GO:0016887">
    <property type="term" value="F:ATP hydrolysis activity"/>
    <property type="evidence" value="ECO:0007669"/>
    <property type="project" value="InterPro"/>
</dbReference>
<dbReference type="EMBL" id="UGQE01000001">
    <property type="protein sequence ID" value="STZ09968.1"/>
    <property type="molecule type" value="Genomic_DNA"/>
</dbReference>
<comment type="similarity">
    <text evidence="11">Belongs to the ABC transporter superfamily. Macrolide exporter (TC 3.A.1.122) family.</text>
</comment>
<dbReference type="Pfam" id="PF02687">
    <property type="entry name" value="FtsX"/>
    <property type="match status" value="1"/>
</dbReference>
<evidence type="ECO:0000256" key="7">
    <source>
        <dbReference type="ARBA" id="ARBA00022840"/>
    </source>
</evidence>
<dbReference type="InterPro" id="IPR017911">
    <property type="entry name" value="MacB-like_ATP-bd"/>
</dbReference>
<dbReference type="GO" id="GO:0005524">
    <property type="term" value="F:ATP binding"/>
    <property type="evidence" value="ECO:0007669"/>
    <property type="project" value="UniProtKB-KW"/>
</dbReference>
<feature type="compositionally biased region" description="Polar residues" evidence="13">
    <location>
        <begin position="261"/>
        <end position="276"/>
    </location>
</feature>
<dbReference type="SUPFAM" id="SSF52540">
    <property type="entry name" value="P-loop containing nucleoside triphosphate hydrolases"/>
    <property type="match status" value="1"/>
</dbReference>
<dbReference type="GO" id="GO:0005886">
    <property type="term" value="C:plasma membrane"/>
    <property type="evidence" value="ECO:0007669"/>
    <property type="project" value="UniProtKB-SubCell"/>
</dbReference>
<feature type="region of interest" description="Disordered" evidence="13">
    <location>
        <begin position="261"/>
        <end position="310"/>
    </location>
</feature>
<dbReference type="Pfam" id="PF12704">
    <property type="entry name" value="MacB_PCD"/>
    <property type="match status" value="1"/>
</dbReference>
<dbReference type="InterPro" id="IPR017871">
    <property type="entry name" value="ABC_transporter-like_CS"/>
</dbReference>
<evidence type="ECO:0000256" key="13">
    <source>
        <dbReference type="SAM" id="MobiDB-lite"/>
    </source>
</evidence>
<sequence length="721" mass="77322">MSKISSQPNHIMPKNDLLSSSSSQNSAHGKQPLIEIKNLVREFAAGESSIRVLHGLNLTLHQGEMVAIIGQSGSGKSTLMNILGCLDKATSGHYRIYGRSVDDMNSEELAQLRREHFGFIFQRYHLLGDINALDNVTVPAVYAGMDNALRKTRAKELLTQLGLGEKLGNRPNQLSGGQQQRVSIARALMNGGDIILADEPTGALDSGSGKEVMAILHRLKDAGHTIIMVTHDPNLAKQAERVIELKDGHIIADYYTQDSTQDSAQNCAHNADSANGANDMDKAKNSTPANHAAPHSHAKSTQPLASSQQNHQRKNAFFGFFDRLKEAFKMSIYAMRAHKMRTLLTMLGIIIGIASVVSVVGLGQGSQAKILEGISALGTNTITVIDGYPFGDPRRRYGYDNLTVADAEAVAAQPYAKSVSPQVDKSVTVRYKNVEASGAVNGVGKDYLSVTGEKLDMGQGFSEQSISTLAQDIIIDQNAYKTFFNGQGNPIGQVLLVGNVPGQVVGVLSAKNSSFGRTSNSPNLYMPYTTVMHRMLGTSHIDRFVVLIDDDTPSDIAEKAISDLILSRHGTDDFNIMNTDSIKATVQSTTNTMTLLISSIAIISLIVGGIGVMNIMLVSVTERTNEIGVRMAVGARQSDILQQFLIEAILVCILGGVLGILGAFAIGEAINRFGGGDFAVIYSPVSIVAAFVCSTLIGVIFGFLPARNAARLDPVEALARN</sequence>
<evidence type="ECO:0000259" key="15">
    <source>
        <dbReference type="PROSITE" id="PS50893"/>
    </source>
</evidence>